<feature type="compositionally biased region" description="Polar residues" evidence="3">
    <location>
        <begin position="777"/>
        <end position="786"/>
    </location>
</feature>
<organism evidence="5 6">
    <name type="scientific">Ascoidea rubescens DSM 1968</name>
    <dbReference type="NCBI Taxonomy" id="1344418"/>
    <lineage>
        <taxon>Eukaryota</taxon>
        <taxon>Fungi</taxon>
        <taxon>Dikarya</taxon>
        <taxon>Ascomycota</taxon>
        <taxon>Saccharomycotina</taxon>
        <taxon>Saccharomycetes</taxon>
        <taxon>Ascoideaceae</taxon>
        <taxon>Ascoidea</taxon>
    </lineage>
</organism>
<evidence type="ECO:0000256" key="2">
    <source>
        <dbReference type="ARBA" id="ARBA00022553"/>
    </source>
</evidence>
<dbReference type="InterPro" id="IPR039360">
    <property type="entry name" value="Ras_GTPase"/>
</dbReference>
<feature type="region of interest" description="Disordered" evidence="3">
    <location>
        <begin position="695"/>
        <end position="716"/>
    </location>
</feature>
<feature type="region of interest" description="Disordered" evidence="3">
    <location>
        <begin position="747"/>
        <end position="845"/>
    </location>
</feature>
<reference evidence="6" key="1">
    <citation type="submission" date="2016-05" db="EMBL/GenBank/DDBJ databases">
        <title>Comparative genomics of biotechnologically important yeasts.</title>
        <authorList>
            <consortium name="DOE Joint Genome Institute"/>
            <person name="Riley R."/>
            <person name="Haridas S."/>
            <person name="Wolfe K.H."/>
            <person name="Lopes M.R."/>
            <person name="Hittinger C.T."/>
            <person name="Goker M."/>
            <person name="Salamov A."/>
            <person name="Wisecaver J."/>
            <person name="Long T.M."/>
            <person name="Aerts A.L."/>
            <person name="Barry K."/>
            <person name="Choi C."/>
            <person name="Clum A."/>
            <person name="Coughlan A.Y."/>
            <person name="Deshpande S."/>
            <person name="Douglass A.P."/>
            <person name="Hanson S.J."/>
            <person name="Klenk H.-P."/>
            <person name="Labutti K."/>
            <person name="Lapidus A."/>
            <person name="Lindquist E."/>
            <person name="Lipzen A."/>
            <person name="Meier-Kolthoff J.P."/>
            <person name="Ohm R.A."/>
            <person name="Otillar R.P."/>
            <person name="Pangilinan J."/>
            <person name="Peng Y."/>
            <person name="Rokas A."/>
            <person name="Rosa C.A."/>
            <person name="Scheuner C."/>
            <person name="Sibirny A.A."/>
            <person name="Slot J.C."/>
            <person name="Stielow J.B."/>
            <person name="Sun H."/>
            <person name="Kurtzman C.P."/>
            <person name="Blackwell M."/>
            <person name="Grigoriev I.V."/>
            <person name="Jeffries T.W."/>
        </authorList>
    </citation>
    <scope>NUCLEOTIDE SEQUENCE [LARGE SCALE GENOMIC DNA]</scope>
    <source>
        <strain evidence="6">DSM 1968</strain>
    </source>
</reference>
<dbReference type="SUPFAM" id="SSF48350">
    <property type="entry name" value="GTPase activation domain, GAP"/>
    <property type="match status" value="1"/>
</dbReference>
<name>A0A1D2VRE9_9ASCO</name>
<evidence type="ECO:0000256" key="1">
    <source>
        <dbReference type="ARBA" id="ARBA00022468"/>
    </source>
</evidence>
<dbReference type="InterPro" id="IPR001936">
    <property type="entry name" value="RasGAP_dom"/>
</dbReference>
<evidence type="ECO:0000313" key="6">
    <source>
        <dbReference type="Proteomes" id="UP000095038"/>
    </source>
</evidence>
<dbReference type="EMBL" id="KV454475">
    <property type="protein sequence ID" value="ODV64184.1"/>
    <property type="molecule type" value="Genomic_DNA"/>
</dbReference>
<evidence type="ECO:0000259" key="4">
    <source>
        <dbReference type="PROSITE" id="PS50018"/>
    </source>
</evidence>
<dbReference type="InterPro" id="IPR008936">
    <property type="entry name" value="Rho_GTPase_activation_prot"/>
</dbReference>
<dbReference type="PROSITE" id="PS50018">
    <property type="entry name" value="RAS_GTPASE_ACTIV_2"/>
    <property type="match status" value="1"/>
</dbReference>
<dbReference type="InterPro" id="IPR036865">
    <property type="entry name" value="CRAL-TRIO_dom_sf"/>
</dbReference>
<feature type="compositionally biased region" description="Polar residues" evidence="3">
    <location>
        <begin position="830"/>
        <end position="845"/>
    </location>
</feature>
<feature type="domain" description="Ras-GAP" evidence="4">
    <location>
        <begin position="1564"/>
        <end position="1755"/>
    </location>
</feature>
<dbReference type="Pfam" id="PF00616">
    <property type="entry name" value="RasGAP"/>
    <property type="match status" value="2"/>
</dbReference>
<dbReference type="PANTHER" id="PTHR10194:SF142">
    <property type="entry name" value="NEUROFIBROMIN"/>
    <property type="match status" value="1"/>
</dbReference>
<dbReference type="InParanoid" id="A0A1D2VRE9"/>
<feature type="region of interest" description="Disordered" evidence="3">
    <location>
        <begin position="121"/>
        <end position="140"/>
    </location>
</feature>
<dbReference type="STRING" id="1344418.A0A1D2VRE9"/>
<feature type="region of interest" description="Disordered" evidence="3">
    <location>
        <begin position="495"/>
        <end position="516"/>
    </location>
</feature>
<dbReference type="RefSeq" id="XP_020050491.1">
    <property type="nucleotide sequence ID" value="XM_020192463.1"/>
</dbReference>
<gene>
    <name evidence="5" type="ORF">ASCRUDRAFT_73863</name>
</gene>
<dbReference type="OrthoDB" id="28245at2759"/>
<dbReference type="SMART" id="SM00323">
    <property type="entry name" value="RasGAP"/>
    <property type="match status" value="1"/>
</dbReference>
<keyword evidence="2" id="KW-0597">Phosphoprotein</keyword>
<evidence type="ECO:0000313" key="5">
    <source>
        <dbReference type="EMBL" id="ODV64184.1"/>
    </source>
</evidence>
<dbReference type="CDD" id="cd05392">
    <property type="entry name" value="RasGAP_Neurofibromin_like"/>
    <property type="match status" value="1"/>
</dbReference>
<dbReference type="Proteomes" id="UP000095038">
    <property type="component" value="Unassembled WGS sequence"/>
</dbReference>
<proteinExistence type="predicted"/>
<dbReference type="GeneID" id="30966099"/>
<dbReference type="PANTHER" id="PTHR10194">
    <property type="entry name" value="RAS GTPASE-ACTIVATING PROTEINS"/>
    <property type="match status" value="1"/>
</dbReference>
<dbReference type="GO" id="GO:0005096">
    <property type="term" value="F:GTPase activator activity"/>
    <property type="evidence" value="ECO:0007669"/>
    <property type="project" value="UniProtKB-KW"/>
</dbReference>
<evidence type="ECO:0000256" key="3">
    <source>
        <dbReference type="SAM" id="MobiDB-lite"/>
    </source>
</evidence>
<feature type="compositionally biased region" description="Low complexity" evidence="3">
    <location>
        <begin position="793"/>
        <end position="815"/>
    </location>
</feature>
<keyword evidence="1" id="KW-0343">GTPase activation</keyword>
<dbReference type="Gene3D" id="3.40.525.10">
    <property type="entry name" value="CRAL-TRIO lipid binding domain"/>
    <property type="match status" value="1"/>
</dbReference>
<accession>A0A1D2VRE9</accession>
<dbReference type="FunCoup" id="A0A1D2VRE9">
    <property type="interactions" value="146"/>
</dbReference>
<sequence length="2934" mass="333496">MVFLQNGLDDNDEIYSNLETSAITFFLIRLKTLINGSKKYSIDEIENDPFFIKSRDTLIEMSINNSVLIPLITSSVQLLNDLNNFDNYLPIEKKNIDQLNSILIILKILSIAIEKNWASSQSSSNTTTTTTTTNNNNNNNINNIPFNFNYSSVNPDSKNSIDFGTYLFKNKNNYLENDILNINYFNFLYPSISYASNENLFTLDSSLISKTLDTLVQLKSSLTVNNELISIYSSPTSTNNLNNNSFLNIINNQVSNFTNHKFKHLIRIIDVNCSAIIRFLSASNPLEFSTYLINKIVTLSHDNDTNNNNISLIDQSLYKYFDALNYIYLNPTLIKDYFKKIWDLLIIIKKINNQHFILSFFINSIKYWIFSKPDEYISSINPPINPPNSSSINLSISTIPQSDACSTTSNTTATSSSSSLNNLNLSQEAEKLFEYLYPTFNYSGSFLSILLTLSPSTFDYFLSNLNKNKSNSTRINRKQRFLQSLIASASTSTSTFTSSQNSLLSSPSSSSSSSSSYNQNELNSQLDASSSLISIFFIASSIQFLQPENPIVKFSSNYLSLVENFLKIKDDQPPLLNLCLDPLRVNFFCTTSILNPNHLILTITQSLSDPNSTLHSIKIILLGLKTLTYFPKLDNTFKRFVSLISSQLRDQMLKVTETIQATSFPDDDSISLNNLNLSNKNPAFKNNNLSLSSLGSNSTLLNQNQPLPQPQPQSLSQPLINKKYSKTPSNTNLSSLIPIQTSSNTSVYYPQQKSQKKLMKQNKPSKTSRFKFKDKNSSSYVQQKNSIMGFVTNNNNNNHNNIGSSIKSNNNNSNSQTFNHRQSSSSGSSELNPPNSNKLMPISSNVLLNNPDSSSNYDTSQISDSSNVDFNLSTYKTIVKLKAAEHQRKLNDPKYISRDILATAFDIFIYCPNLYLFGSKDQSLLQTSIQLKPIIKDDELIDFFRNIKEYLSCVVNALIDDDTKLIESAICFFASTLKLSTGSDANKNQIYFGLLASNYVIISLAEMLLKYRLSDKKVYDILSIIILLLNSRRKFIEKVDLLELIDKLSNNDDQAKKNQIYQNIYTFCDKMYYQLQKCFYICLCSPQLQTFNLTKRGIDSMLNELNILDPDSSKLVTDSNFKFYKSISDDSYVITGLVALQKRVRNLLAHVEVHEQSLVDSWNFIYDRWLNLLNNQTSGQSLTEQRNYSGFLASTCGIMLKADHKRGKDFENVISLVENFISKQVESLGSSDLLIREASKDVLSNEIHPLASRLINDQLALLIKQLHNKPTLDDNDLTTIDQVCYVLESLLSTKDESLMFQTSLKVLTVLCNLISLLLDYPSDNIAALKVQIKFYNIIQTVYLSQVPLLLKGGIKLKNILLKSCSQIFERSIFYQEGSKPSGTKTKSDESQLRKQRELVYMNIDLASQSIKAIAILLDGLILSTPQAQNEDEYQRSKKIVFGNYFSLFLRVLEKFNSTKNNKFNSELFSSYKHKFGNILDNTIISLTNLLKYNVDAGLEMALPLGFHDNSRIRLAFLKVFTNIMEELKELTKIDQKYIRQETLELVFSITGIETAMANSCPPVEVDLLASSMLHIWESKGKGIELINSLIKNEILKSPRITDILRRNSVATRMLSNFAKDDGKKYLKTILKPLLNRLIYNGDYFEVEKLSIDDPNSQENLTKFMIYLNDLVDTIVNSVHLVPADFMLICSIIEETSHEKFEANTQLIGVGSFIFLRFFCPSIVSPETHSLTPAKYDMKAKRSFIQLAKVLQNIANRSLALLKWPLLSSKMEELYKLSDKIFSFLRTITYDIKYNLQSPENIEINDKEIDYLHSFIYDHWVDIRINFFSYPSAMLQNFSLENIRVFQNADAKLGSFGQPRKISNSPIPDNIKNDESCSALCDFMNKYASCDLTAAYNIPFIYESISRDGTPIIIFTYYYFQKLQINGEIALFRFFQTLSKFWHNKYYIFCDYTQFDPSLEKINFDTVESFSPDIMCKNCAGVFYYNLSRAALLDVSTNIKNRGTNKFLNPFKVRYIFLSLFDDPHLLASLGLTNYGKKIISDPRISFSEILIYQESENKFVPITIKVGTEYLQFGINRPQRIKVGGAMKGIRVIDVNHISDLSSTILSNNTDSPNEFTIINERNGKKYVFSSPKKLEIVRSIYFAKARAMKEKINTERSKSILDYLGEILNINFLGLVSDSQDVRSECYNLLGAIFKSLELENKRRVSSGIELAFPKDHSSFVSSISNSIASSFPNITYQFIKGFFDAYRSSEIHKIHCILYVSPWIKNIYSHVFANGDEDGPDKAAELIREFVKISIGNNETNLVSFNVNVWSKLVLEDRLASILVDEVIATAIDFEAEGEYWPSVISLISSTPTNEICSLVISRLKDKIKKIPPYQINSIATQTSWIEVTVLIKISVYLFFDALSYIEMFLPDIFFIASVLINIGSLELRKSLHSLIMNILHGILEKSDLAKSHIDSIQDVIGNITGEKSKMLFGLFNAKLEANTDDGSLVVTKFPGLELFVDYLIRVMNMVDETNKKTWKIKWNSYIVDLAFTENVLLQPRALLVLGYLNKTSASDFLVIRTIDVFSKTSSTLSSPVQFATSNVCAIHSLSKFVDGLASGSPYIKHLFWVATSLALVDNVEIYQAALQLVSGTLEAMKRNNIFQSENFILTLFETRSFLEPEIQNFEELYDILFDERQFDSIIIFLITKGLTYQKTKHLAILFLKNFFQIRCKATIDYAKTHKINTFDSNAVSYLLLIFILNENSELLTIVGEAGLDSSKVIRLHDNIDIPKVLIDYILTGKSQPIVSLILASYYFISNLMDDSSKLKYLLLIRFICQENIDILFSFYSIIRPTIRRIIAKSSSLENLTIVYDIVKMVLLKLDVKELPEKVRAAEELLINNNLSGIKNYRFSKEELLVNLPVDAKSGDNDMVGMEELSFMLKKISKSFAGME</sequence>
<dbReference type="Gene3D" id="1.10.506.10">
    <property type="entry name" value="GTPase Activation - p120gap, domain 1"/>
    <property type="match status" value="2"/>
</dbReference>
<dbReference type="Gene3D" id="2.30.29.30">
    <property type="entry name" value="Pleckstrin-homology domain (PH domain)/Phosphotyrosine-binding domain (PTB)"/>
    <property type="match status" value="1"/>
</dbReference>
<dbReference type="InterPro" id="IPR011993">
    <property type="entry name" value="PH-like_dom_sf"/>
</dbReference>
<feature type="compositionally biased region" description="Low complexity" evidence="3">
    <location>
        <begin position="125"/>
        <end position="140"/>
    </location>
</feature>
<protein>
    <recommendedName>
        <fullName evidence="4">Ras-GAP domain-containing protein</fullName>
    </recommendedName>
</protein>
<keyword evidence="6" id="KW-1185">Reference proteome</keyword>